<dbReference type="InterPro" id="IPR036894">
    <property type="entry name" value="YbaB-like_sf"/>
</dbReference>
<dbReference type="Proteomes" id="UP000239415">
    <property type="component" value="Unassembled WGS sequence"/>
</dbReference>
<feature type="compositionally biased region" description="Basic and acidic residues" evidence="1">
    <location>
        <begin position="154"/>
        <end position="163"/>
    </location>
</feature>
<evidence type="ECO:0000313" key="2">
    <source>
        <dbReference type="EMBL" id="PRX21320.1"/>
    </source>
</evidence>
<evidence type="ECO:0000313" key="3">
    <source>
        <dbReference type="Proteomes" id="UP000239415"/>
    </source>
</evidence>
<dbReference type="AlphaFoldDB" id="A0A2T0KDE5"/>
<keyword evidence="2" id="KW-0238">DNA-binding</keyword>
<proteinExistence type="predicted"/>
<comment type="caution">
    <text evidence="2">The sequence shown here is derived from an EMBL/GenBank/DDBJ whole genome shotgun (WGS) entry which is preliminary data.</text>
</comment>
<evidence type="ECO:0000256" key="1">
    <source>
        <dbReference type="SAM" id="MobiDB-lite"/>
    </source>
</evidence>
<accession>A0A2T0KDE5</accession>
<dbReference type="Pfam" id="PF02575">
    <property type="entry name" value="YbaB_DNA_bd"/>
    <property type="match status" value="1"/>
</dbReference>
<dbReference type="InterPro" id="IPR004401">
    <property type="entry name" value="YbaB/EbfC"/>
</dbReference>
<protein>
    <submittedName>
        <fullName evidence="2">YbaB/EbfC DNA-binding family protein</fullName>
    </submittedName>
</protein>
<keyword evidence="3" id="KW-1185">Reference proteome</keyword>
<dbReference type="EMBL" id="PVMZ01000006">
    <property type="protein sequence ID" value="PRX21320.1"/>
    <property type="molecule type" value="Genomic_DNA"/>
</dbReference>
<dbReference type="GO" id="GO:0003677">
    <property type="term" value="F:DNA binding"/>
    <property type="evidence" value="ECO:0007669"/>
    <property type="project" value="UniProtKB-KW"/>
</dbReference>
<organism evidence="2 3">
    <name type="scientific">Actinoplanes italicus</name>
    <dbReference type="NCBI Taxonomy" id="113567"/>
    <lineage>
        <taxon>Bacteria</taxon>
        <taxon>Bacillati</taxon>
        <taxon>Actinomycetota</taxon>
        <taxon>Actinomycetes</taxon>
        <taxon>Micromonosporales</taxon>
        <taxon>Micromonosporaceae</taxon>
        <taxon>Actinoplanes</taxon>
    </lineage>
</organism>
<dbReference type="OrthoDB" id="3695809at2"/>
<dbReference type="SUPFAM" id="SSF82607">
    <property type="entry name" value="YbaB-like"/>
    <property type="match status" value="1"/>
</dbReference>
<gene>
    <name evidence="2" type="ORF">CLV67_10694</name>
</gene>
<reference evidence="2 3" key="1">
    <citation type="submission" date="2018-03" db="EMBL/GenBank/DDBJ databases">
        <title>Genomic Encyclopedia of Archaeal and Bacterial Type Strains, Phase II (KMG-II): from individual species to whole genera.</title>
        <authorList>
            <person name="Goeker M."/>
        </authorList>
    </citation>
    <scope>NUCLEOTIDE SEQUENCE [LARGE SCALE GENOMIC DNA]</scope>
    <source>
        <strain evidence="2 3">DSM 43146</strain>
    </source>
</reference>
<sequence>MSMDELLDPDASRSHLRDWQDRIARTAANTREAGDRIAAIRATARDGNGLTEVTVDSSGALLDIRFTDRIQRTPPDAVTRAVMDAAQGARVRAAEESRRIIDDILGPDSVAGRAIADRIANPPSSHPASRPPSHPASPPPSHPASPPPSHPASRRPEHLWDLP</sequence>
<feature type="region of interest" description="Disordered" evidence="1">
    <location>
        <begin position="112"/>
        <end position="163"/>
    </location>
</feature>
<dbReference type="Gene3D" id="3.30.1310.10">
    <property type="entry name" value="Nucleoid-associated protein YbaB-like domain"/>
    <property type="match status" value="1"/>
</dbReference>
<feature type="compositionally biased region" description="Pro residues" evidence="1">
    <location>
        <begin position="129"/>
        <end position="150"/>
    </location>
</feature>
<name>A0A2T0KDE5_9ACTN</name>